<gene>
    <name evidence="1" type="ORF">OKA104_LOCUS50265</name>
</gene>
<evidence type="ECO:0000313" key="2">
    <source>
        <dbReference type="Proteomes" id="UP000663881"/>
    </source>
</evidence>
<accession>A0A820MYC4</accession>
<sequence length="55" mass="6086">ATLRTCTIPRYIPIRDVMIPVDGMLVGCDSLETTLLSSLACFYSETCVSALRELF</sequence>
<dbReference type="EMBL" id="CAJOAY010024954">
    <property type="protein sequence ID" value="CAF4379277.1"/>
    <property type="molecule type" value="Genomic_DNA"/>
</dbReference>
<dbReference type="Proteomes" id="UP000663881">
    <property type="component" value="Unassembled WGS sequence"/>
</dbReference>
<reference evidence="1" key="1">
    <citation type="submission" date="2021-02" db="EMBL/GenBank/DDBJ databases">
        <authorList>
            <person name="Nowell W R."/>
        </authorList>
    </citation>
    <scope>NUCLEOTIDE SEQUENCE</scope>
</reference>
<comment type="caution">
    <text evidence="1">The sequence shown here is derived from an EMBL/GenBank/DDBJ whole genome shotgun (WGS) entry which is preliminary data.</text>
</comment>
<name>A0A820MYC4_9BILA</name>
<evidence type="ECO:0000313" key="1">
    <source>
        <dbReference type="EMBL" id="CAF4379277.1"/>
    </source>
</evidence>
<feature type="non-terminal residue" evidence="1">
    <location>
        <position position="1"/>
    </location>
</feature>
<dbReference type="AlphaFoldDB" id="A0A820MYC4"/>
<organism evidence="1 2">
    <name type="scientific">Adineta steineri</name>
    <dbReference type="NCBI Taxonomy" id="433720"/>
    <lineage>
        <taxon>Eukaryota</taxon>
        <taxon>Metazoa</taxon>
        <taxon>Spiralia</taxon>
        <taxon>Gnathifera</taxon>
        <taxon>Rotifera</taxon>
        <taxon>Eurotatoria</taxon>
        <taxon>Bdelloidea</taxon>
        <taxon>Adinetida</taxon>
        <taxon>Adinetidae</taxon>
        <taxon>Adineta</taxon>
    </lineage>
</organism>
<protein>
    <submittedName>
        <fullName evidence="1">Uncharacterized protein</fullName>
    </submittedName>
</protein>
<proteinExistence type="predicted"/>